<evidence type="ECO:0000313" key="3">
    <source>
        <dbReference type="Proteomes" id="UP000032452"/>
    </source>
</evidence>
<keyword evidence="3" id="KW-1185">Reference proteome</keyword>
<sequence>MLLERSVVSNVKDFLNGYSGRCKFYDHARINPRQRQVNSPIIQFYSSINNIGNFLPVLGISKMLGQTADTWCMHDKEVDFDFVNANYKCAIIGGAGLFHRCFDHFWQRLLQECKVPVIIWGVGTCFPDDEEVRGVDPKIMAEVAKRCDLINVRDELTANYYNLENVSITACPTIVYLQDFKKSVNKNSKAVLFSSHVELVSDTESEEIQAATSKIAEEFKYTNNLQRRFTPLNGIIANSYCQSRVVVTTRLHGAIIAYGLGIPYIMIPRDEKLRAFHGRYGNGININSADDIEAALKVAHLSITKPIEIEPVLDFGVQARNWVRSHCN</sequence>
<dbReference type="InterPro" id="IPR007345">
    <property type="entry name" value="Polysacch_pyruvyl_Trfase"/>
</dbReference>
<dbReference type="OrthoDB" id="1814359at2"/>
<dbReference type="EMBL" id="JYON01000001">
    <property type="protein sequence ID" value="KJH73275.1"/>
    <property type="molecule type" value="Genomic_DNA"/>
</dbReference>
<evidence type="ECO:0000313" key="2">
    <source>
        <dbReference type="EMBL" id="KJH73275.1"/>
    </source>
</evidence>
<dbReference type="STRING" id="1618023.UH38_00240"/>
<reference evidence="2 3" key="1">
    <citation type="submission" date="2015-02" db="EMBL/GenBank/DDBJ databases">
        <title>Draft genome of a novel marine cyanobacterium (Chroococcales) isolated from South Atlantic Ocean.</title>
        <authorList>
            <person name="Rigonato J."/>
            <person name="Alvarenga D.O."/>
            <person name="Branco L.H."/>
            <person name="Varani A.M."/>
            <person name="Brandini F.P."/>
            <person name="Fiore M.F."/>
        </authorList>
    </citation>
    <scope>NUCLEOTIDE SEQUENCE [LARGE SCALE GENOMIC DNA]</scope>
    <source>
        <strain evidence="2 3">CENA595</strain>
    </source>
</reference>
<dbReference type="AlphaFoldDB" id="A0A0D8ZWZ0"/>
<dbReference type="RefSeq" id="WP_045052608.1">
    <property type="nucleotide sequence ID" value="NZ_CAWMDP010000017.1"/>
</dbReference>
<protein>
    <recommendedName>
        <fullName evidence="1">Polysaccharide pyruvyl transferase domain-containing protein</fullName>
    </recommendedName>
</protein>
<gene>
    <name evidence="2" type="ORF">UH38_00240</name>
</gene>
<evidence type="ECO:0000259" key="1">
    <source>
        <dbReference type="Pfam" id="PF04230"/>
    </source>
</evidence>
<proteinExistence type="predicted"/>
<accession>A0A0D8ZWZ0</accession>
<comment type="caution">
    <text evidence="2">The sequence shown here is derived from an EMBL/GenBank/DDBJ whole genome shotgun (WGS) entry which is preliminary data.</text>
</comment>
<name>A0A0D8ZWZ0_9CYAN</name>
<dbReference type="Proteomes" id="UP000032452">
    <property type="component" value="Unassembled WGS sequence"/>
</dbReference>
<dbReference type="Pfam" id="PF04230">
    <property type="entry name" value="PS_pyruv_trans"/>
    <property type="match status" value="1"/>
</dbReference>
<organism evidence="2 3">
    <name type="scientific">Aliterella atlantica CENA595</name>
    <dbReference type="NCBI Taxonomy" id="1618023"/>
    <lineage>
        <taxon>Bacteria</taxon>
        <taxon>Bacillati</taxon>
        <taxon>Cyanobacteriota</taxon>
        <taxon>Cyanophyceae</taxon>
        <taxon>Chroococcidiopsidales</taxon>
        <taxon>Aliterellaceae</taxon>
        <taxon>Aliterella</taxon>
    </lineage>
</organism>
<feature type="domain" description="Polysaccharide pyruvyl transferase" evidence="1">
    <location>
        <begin position="73"/>
        <end position="270"/>
    </location>
</feature>